<protein>
    <submittedName>
        <fullName evidence="6">Glutamate dehydrogenase 2, mitochondrial</fullName>
    </submittedName>
</protein>
<comment type="caution">
    <text evidence="6">The sequence shown here is derived from an EMBL/GenBank/DDBJ whole genome shotgun (WGS) entry which is preliminary data.</text>
</comment>
<comment type="similarity">
    <text evidence="1 4">Belongs to the Glu/Leu/Phe/Val dehydrogenases family.</text>
</comment>
<dbReference type="PANTHER" id="PTHR42722">
    <property type="entry name" value="LEUCINE DEHYDROGENASE"/>
    <property type="match status" value="1"/>
</dbReference>
<dbReference type="PANTHER" id="PTHR42722:SF1">
    <property type="entry name" value="VALINE DEHYDROGENASE"/>
    <property type="match status" value="1"/>
</dbReference>
<dbReference type="SMART" id="SM00839">
    <property type="entry name" value="ELFV_dehydrog"/>
    <property type="match status" value="1"/>
</dbReference>
<dbReference type="SUPFAM" id="SSF51735">
    <property type="entry name" value="NAD(P)-binding Rossmann-fold domains"/>
    <property type="match status" value="1"/>
</dbReference>
<dbReference type="Pfam" id="PF02812">
    <property type="entry name" value="ELFV_dehydrog_N"/>
    <property type="match status" value="1"/>
</dbReference>
<dbReference type="EMBL" id="BEYU01000052">
    <property type="protein sequence ID" value="GBG28984.1"/>
    <property type="molecule type" value="Genomic_DNA"/>
</dbReference>
<gene>
    <name evidence="6" type="ORF">FCC1311_052052</name>
</gene>
<dbReference type="AlphaFoldDB" id="A0A2R5GM85"/>
<dbReference type="Proteomes" id="UP000241890">
    <property type="component" value="Unassembled WGS sequence"/>
</dbReference>
<dbReference type="GO" id="GO:0006520">
    <property type="term" value="P:amino acid metabolic process"/>
    <property type="evidence" value="ECO:0007669"/>
    <property type="project" value="InterPro"/>
</dbReference>
<evidence type="ECO:0000256" key="2">
    <source>
        <dbReference type="ARBA" id="ARBA00023002"/>
    </source>
</evidence>
<dbReference type="OrthoDB" id="6718861at2759"/>
<dbReference type="CDD" id="cd01075">
    <property type="entry name" value="NAD_bind_Leu_Phe_Val_DH"/>
    <property type="match status" value="1"/>
</dbReference>
<organism evidence="6 7">
    <name type="scientific">Hondaea fermentalgiana</name>
    <dbReference type="NCBI Taxonomy" id="2315210"/>
    <lineage>
        <taxon>Eukaryota</taxon>
        <taxon>Sar</taxon>
        <taxon>Stramenopiles</taxon>
        <taxon>Bigyra</taxon>
        <taxon>Labyrinthulomycetes</taxon>
        <taxon>Thraustochytrida</taxon>
        <taxon>Thraustochytriidae</taxon>
        <taxon>Hondaea</taxon>
    </lineage>
</organism>
<keyword evidence="7" id="KW-1185">Reference proteome</keyword>
<dbReference type="GO" id="GO:0016639">
    <property type="term" value="F:oxidoreductase activity, acting on the CH-NH2 group of donors, NAD or NADP as acceptor"/>
    <property type="evidence" value="ECO:0007669"/>
    <property type="project" value="InterPro"/>
</dbReference>
<dbReference type="InterPro" id="IPR046346">
    <property type="entry name" value="Aminoacid_DH-like_N_sf"/>
</dbReference>
<dbReference type="SUPFAM" id="SSF53223">
    <property type="entry name" value="Aminoacid dehydrogenase-like, N-terminal domain"/>
    <property type="match status" value="1"/>
</dbReference>
<evidence type="ECO:0000313" key="7">
    <source>
        <dbReference type="Proteomes" id="UP000241890"/>
    </source>
</evidence>
<reference evidence="6 7" key="1">
    <citation type="submission" date="2017-12" db="EMBL/GenBank/DDBJ databases">
        <title>Sequencing, de novo assembly and annotation of complete genome of a new Thraustochytrid species, strain FCC1311.</title>
        <authorList>
            <person name="Sedici K."/>
            <person name="Godart F."/>
            <person name="Aiese Cigliano R."/>
            <person name="Sanseverino W."/>
            <person name="Barakat M."/>
            <person name="Ortet P."/>
            <person name="Marechal E."/>
            <person name="Cagnac O."/>
            <person name="Amato A."/>
        </authorList>
    </citation>
    <scope>NUCLEOTIDE SEQUENCE [LARGE SCALE GENOMIC DNA]</scope>
</reference>
<dbReference type="PRINTS" id="PR00082">
    <property type="entry name" value="GLFDHDRGNASE"/>
</dbReference>
<dbReference type="InterPro" id="IPR036291">
    <property type="entry name" value="NAD(P)-bd_dom_sf"/>
</dbReference>
<dbReference type="InParanoid" id="A0A2R5GM85"/>
<accession>A0A2R5GM85</accession>
<evidence type="ECO:0000256" key="1">
    <source>
        <dbReference type="ARBA" id="ARBA00006382"/>
    </source>
</evidence>
<evidence type="ECO:0000313" key="6">
    <source>
        <dbReference type="EMBL" id="GBG28984.1"/>
    </source>
</evidence>
<keyword evidence="2 4" id="KW-0560">Oxidoreductase</keyword>
<dbReference type="InterPro" id="IPR006097">
    <property type="entry name" value="Glu/Leu/Phe/Val/Trp_DH_dimer"/>
</dbReference>
<dbReference type="Gene3D" id="3.40.50.10860">
    <property type="entry name" value="Leucine Dehydrogenase, chain A, domain 1"/>
    <property type="match status" value="1"/>
</dbReference>
<dbReference type="InterPro" id="IPR006096">
    <property type="entry name" value="Glu/Leu/Phe/Val/Trp_DH_C"/>
</dbReference>
<feature type="domain" description="Glutamate/phenylalanine/leucine/valine/L-tryptophan dehydrogenase C-terminal" evidence="5">
    <location>
        <begin position="178"/>
        <end position="405"/>
    </location>
</feature>
<dbReference type="Pfam" id="PF00208">
    <property type="entry name" value="ELFV_dehydrog"/>
    <property type="match status" value="1"/>
</dbReference>
<evidence type="ECO:0000259" key="5">
    <source>
        <dbReference type="SMART" id="SM00839"/>
    </source>
</evidence>
<proteinExistence type="inferred from homology"/>
<evidence type="ECO:0000256" key="4">
    <source>
        <dbReference type="RuleBase" id="RU004417"/>
    </source>
</evidence>
<dbReference type="Gene3D" id="3.40.50.720">
    <property type="entry name" value="NAD(P)-binding Rossmann-like Domain"/>
    <property type="match status" value="1"/>
</dbReference>
<sequence>MQEAGVKRAYVAWRGGRVEASHPVVEPLRELMERDEVDYDEHEAVFLEAHKDCVFGAFLWRTARGQGCGGIRLRPYESTEAFLRDGLRLAIGMGRKSALAGLWWGGGKGVIARGEDDDLVNDPASRVELLRAYGAFITSLRGAYVAAEDAGISVADMDHVFETTRYTTCISPSLGGSGNPSVPTALGVVAGMEGALAQLGMGTLQGKTVAVQGCGNVGGPMIRYLLERGVAKVTAVDIDAARVAALEQECADIADGRLSASVDASTAILAQEADIVSPCAFGGVLNADTVPKIRAKIVCGAANNQLLDPTTDYGMQAQGITYCPDFVVNRMGIVNCANEQYGRVGNPGGVEDPLVSRHLGTDFASSIPNAVSAIIARAEAEGSTTNEVANAMANESAAQLHPILGHRTKDIVDRLIKDGWAA</sequence>
<keyword evidence="3" id="KW-0520">NAD</keyword>
<evidence type="ECO:0000256" key="3">
    <source>
        <dbReference type="ARBA" id="ARBA00023027"/>
    </source>
</evidence>
<name>A0A2R5GM85_9STRA</name>
<dbReference type="InterPro" id="IPR006095">
    <property type="entry name" value="Glu/Leu/Phe/Val/Trp_DH"/>
</dbReference>
<dbReference type="InterPro" id="IPR016211">
    <property type="entry name" value="Glu/Phe/Leu/Val/Trp_DH_bac/arc"/>
</dbReference>